<feature type="region of interest" description="Disordered" evidence="1">
    <location>
        <begin position="70"/>
        <end position="98"/>
    </location>
</feature>
<proteinExistence type="predicted"/>
<dbReference type="InterPro" id="IPR005135">
    <property type="entry name" value="Endo/exonuclease/phosphatase"/>
</dbReference>
<gene>
    <name evidence="3" type="ORF">BU16DRAFT_561494</name>
</gene>
<dbReference type="InterPro" id="IPR050410">
    <property type="entry name" value="CCR4/nocturin_mRNA_transcr"/>
</dbReference>
<evidence type="ECO:0000313" key="4">
    <source>
        <dbReference type="Proteomes" id="UP000799750"/>
    </source>
</evidence>
<sequence length="304" mass="33300">MKSSPNLPIRVLTHNIRYATTAPFPGEALWPIRLPRLLAELRYTTLYNPEAFICLQEVLHPQLHDILNHLNADVNPTPNPASSSSSPQIPSSPPQSQEWAHIGVARDDGHHAGEYAPILYRPAVWALQDFRTVWLSPTPGVPSKGWDAASVRLLTIGVFKHRASKRRVVAMNTHLDDQGAVSRFESAKMIVAEIVAEQEKGEGEVPVFLAGDLNSEPSQEAYEVLNAGGSPVRDAKGEVGGRGYGHEMTFTGFEPKGERAKRIDFLFVGRGVAVRGLAVLESRFEDGVFVSDHRAVVGDFVVEG</sequence>
<name>A0A6A6QSV0_9PEZI</name>
<evidence type="ECO:0000256" key="1">
    <source>
        <dbReference type="SAM" id="MobiDB-lite"/>
    </source>
</evidence>
<keyword evidence="3" id="KW-0255">Endonuclease</keyword>
<dbReference type="SUPFAM" id="SSF56219">
    <property type="entry name" value="DNase I-like"/>
    <property type="match status" value="1"/>
</dbReference>
<dbReference type="InterPro" id="IPR036691">
    <property type="entry name" value="Endo/exonu/phosph_ase_sf"/>
</dbReference>
<dbReference type="Proteomes" id="UP000799750">
    <property type="component" value="Unassembled WGS sequence"/>
</dbReference>
<accession>A0A6A6QSV0</accession>
<dbReference type="EMBL" id="MU004189">
    <property type="protein sequence ID" value="KAF2495202.1"/>
    <property type="molecule type" value="Genomic_DNA"/>
</dbReference>
<dbReference type="PANTHER" id="PTHR12121">
    <property type="entry name" value="CARBON CATABOLITE REPRESSOR PROTEIN 4"/>
    <property type="match status" value="1"/>
</dbReference>
<keyword evidence="3" id="KW-0269">Exonuclease</keyword>
<reference evidence="3" key="1">
    <citation type="journal article" date="2020" name="Stud. Mycol.">
        <title>101 Dothideomycetes genomes: a test case for predicting lifestyles and emergence of pathogens.</title>
        <authorList>
            <person name="Haridas S."/>
            <person name="Albert R."/>
            <person name="Binder M."/>
            <person name="Bloem J."/>
            <person name="Labutti K."/>
            <person name="Salamov A."/>
            <person name="Andreopoulos B."/>
            <person name="Baker S."/>
            <person name="Barry K."/>
            <person name="Bills G."/>
            <person name="Bluhm B."/>
            <person name="Cannon C."/>
            <person name="Castanera R."/>
            <person name="Culley D."/>
            <person name="Daum C."/>
            <person name="Ezra D."/>
            <person name="Gonzalez J."/>
            <person name="Henrissat B."/>
            <person name="Kuo A."/>
            <person name="Liang C."/>
            <person name="Lipzen A."/>
            <person name="Lutzoni F."/>
            <person name="Magnuson J."/>
            <person name="Mondo S."/>
            <person name="Nolan M."/>
            <person name="Ohm R."/>
            <person name="Pangilinan J."/>
            <person name="Park H.-J."/>
            <person name="Ramirez L."/>
            <person name="Alfaro M."/>
            <person name="Sun H."/>
            <person name="Tritt A."/>
            <person name="Yoshinaga Y."/>
            <person name="Zwiers L.-H."/>
            <person name="Turgeon B."/>
            <person name="Goodwin S."/>
            <person name="Spatafora J."/>
            <person name="Crous P."/>
            <person name="Grigoriev I."/>
        </authorList>
    </citation>
    <scope>NUCLEOTIDE SEQUENCE</scope>
    <source>
        <strain evidence="3">CBS 269.34</strain>
    </source>
</reference>
<keyword evidence="3" id="KW-0378">Hydrolase</keyword>
<dbReference type="GO" id="GO:0000175">
    <property type="term" value="F:3'-5'-RNA exonuclease activity"/>
    <property type="evidence" value="ECO:0007669"/>
    <property type="project" value="TreeGrafter"/>
</dbReference>
<evidence type="ECO:0000259" key="2">
    <source>
        <dbReference type="Pfam" id="PF03372"/>
    </source>
</evidence>
<dbReference type="PANTHER" id="PTHR12121:SF36">
    <property type="entry name" value="ENDONUCLEASE_EXONUCLEASE_PHOSPHATASE DOMAIN-CONTAINING PROTEIN"/>
    <property type="match status" value="1"/>
</dbReference>
<dbReference type="Gene3D" id="3.60.10.10">
    <property type="entry name" value="Endonuclease/exonuclease/phosphatase"/>
    <property type="match status" value="1"/>
</dbReference>
<dbReference type="AlphaFoldDB" id="A0A6A6QSV0"/>
<dbReference type="GO" id="GO:0004519">
    <property type="term" value="F:endonuclease activity"/>
    <property type="evidence" value="ECO:0007669"/>
    <property type="project" value="UniProtKB-KW"/>
</dbReference>
<protein>
    <submittedName>
        <fullName evidence="3">Endonuclease/exonuclease/phosphatase</fullName>
    </submittedName>
</protein>
<evidence type="ECO:0000313" key="3">
    <source>
        <dbReference type="EMBL" id="KAF2495202.1"/>
    </source>
</evidence>
<dbReference type="OrthoDB" id="276515at2759"/>
<dbReference type="CDD" id="cd09083">
    <property type="entry name" value="EEP-1"/>
    <property type="match status" value="1"/>
</dbReference>
<organism evidence="3 4">
    <name type="scientific">Lophium mytilinum</name>
    <dbReference type="NCBI Taxonomy" id="390894"/>
    <lineage>
        <taxon>Eukaryota</taxon>
        <taxon>Fungi</taxon>
        <taxon>Dikarya</taxon>
        <taxon>Ascomycota</taxon>
        <taxon>Pezizomycotina</taxon>
        <taxon>Dothideomycetes</taxon>
        <taxon>Pleosporomycetidae</taxon>
        <taxon>Mytilinidiales</taxon>
        <taxon>Mytilinidiaceae</taxon>
        <taxon>Lophium</taxon>
    </lineage>
</organism>
<feature type="domain" description="Endonuclease/exonuclease/phosphatase" evidence="2">
    <location>
        <begin position="12"/>
        <end position="293"/>
    </location>
</feature>
<feature type="compositionally biased region" description="Low complexity" evidence="1">
    <location>
        <begin position="80"/>
        <end position="97"/>
    </location>
</feature>
<keyword evidence="4" id="KW-1185">Reference proteome</keyword>
<keyword evidence="3" id="KW-0540">Nuclease</keyword>
<dbReference type="Pfam" id="PF03372">
    <property type="entry name" value="Exo_endo_phos"/>
    <property type="match status" value="1"/>
</dbReference>